<keyword evidence="1" id="KW-0732">Signal</keyword>
<proteinExistence type="predicted"/>
<dbReference type="InterPro" id="IPR029031">
    <property type="entry name" value="Gingipain_N_sf"/>
</dbReference>
<evidence type="ECO:0000256" key="1">
    <source>
        <dbReference type="ARBA" id="ARBA00022729"/>
    </source>
</evidence>
<dbReference type="OrthoDB" id="9809780at2"/>
<dbReference type="InterPro" id="IPR029030">
    <property type="entry name" value="Caspase-like_dom_sf"/>
</dbReference>
<dbReference type="EMBL" id="FZNX01000003">
    <property type="protein sequence ID" value="SNR62555.1"/>
    <property type="molecule type" value="Genomic_DNA"/>
</dbReference>
<dbReference type="RefSeq" id="WP_089378414.1">
    <property type="nucleotide sequence ID" value="NZ_FZNX01000003.1"/>
</dbReference>
<dbReference type="GO" id="GO:0008234">
    <property type="term" value="F:cysteine-type peptidase activity"/>
    <property type="evidence" value="ECO:0007669"/>
    <property type="project" value="InterPro"/>
</dbReference>
<sequence length="1267" mass="143352">MKQYQKIIILLLIAFGNVLYAQQNNLKSFNLNWIDDTSFVVNKNTKISTDLIEDNFLDENLNPTYNSIWKVSSSDEVVEFNIKNIVYQTVSNSRKKYNIDFIPSEIDIDFNITNSRNGSYAVLNLVPLIKKDSQIKRVISFDLEYTTSSSNKKTAKYSSVKNSVLATGEWFKFSISETGVYKIDKEFLKDLGVNVNAINPKNIKIYGNGGSMLPFKNSEFRYDGLQENSIIVTGENDNNFDNEDYILFYAKGPHSWDFGSNPSLNSTGHKFNIFSDESFYFLTIGDSEGKRISTQTPITTQSNSTINNFDDFTFFEEDEINLFAVGQQWFGDGFSIENVRSYTIPFEEIDENEPVLVRVRGVAESLQSSQMDISVNNQNLFNISYIAISGLTHAVANENAGSINLTGNSVDVEISFNNNGNPGAKAFLDYIEVLGKRKLIAKDFQFAFRNFNLLNINGVFEYQIENASKINWIWDITNPISPQIIENQSSNSNFTFKVNGGQLLEYIVIPEDDFLEPKLLEISSVENQNLHSLQNVDYLIITQDFLTNQAQKLADYHSENSGLITKVVHLDEIYNEFSSGSQDITAIRDFVKHFYDNATTNQIKYVCLFGDASYDYKDRIEGNNNIVPVFEAFNSFNLAASFVTDDFYGMMDANEGELNSFDRQDVVTGRIPVSDVIQAEQVVDKILDYYHENSFGDWRSKITLIADDIDRSGEEILELNMEKIADSISKNKPVFNLKKIYLDAYNQESGSSGSRYPTVNLDIVNQIDKGTLLVDYFGHGGEDGWAGEGIFRLPEIQSLKNQYKLPLFITVTCEFSRFDNPLRKTAGEYLFWKPSYGAGSLISTTREIYISVGQALNERLIKLLLKFNNENLTIAESLMMVKNQFSTTQRFFIYSFGDPAMHLSVPGPSVKLKTMNGKDVSQSLDTIKALSYVQFEGDIVDQEGNFLNDYNGEIDISVFDKEIIKSTLDNDNRNFVMDFEEINSKVFTGRSMVENGSFSFDFVAPKDLRVAFGKGKLSFYASNKIIDKAGYSFDVTIGGINSNAPEDNTGPVVQLFMNDLNFIDGGTVGSSPNFIVLLEDENGINTSITAVDHDIVAILDNDQTNPIILNDFYQTDLNDYKKGKLNYQFRDLTIGFHTISLKVWDTYNNLTESSFSFFVEDNSDLELTNVLNYPNPFVNYTEFWFNHNKPNEILNVQVQIFTVSGKLVKTINETIQSDGNLSRTIVWNGLDDFGAKIGKGVYVYKIKVKSNNSNTSAQKIEKLVILQ</sequence>
<gene>
    <name evidence="3" type="ORF">SAMN04488111_2134</name>
</gene>
<dbReference type="NCBIfam" id="TIGR04183">
    <property type="entry name" value="Por_Secre_tail"/>
    <property type="match status" value="1"/>
</dbReference>
<dbReference type="NCBIfam" id="NF033707">
    <property type="entry name" value="T9SS_sortase"/>
    <property type="match status" value="1"/>
</dbReference>
<dbReference type="CDD" id="cd02258">
    <property type="entry name" value="Peptidase_C25_N"/>
    <property type="match status" value="1"/>
</dbReference>
<evidence type="ECO:0000259" key="2">
    <source>
        <dbReference type="Pfam" id="PF01364"/>
    </source>
</evidence>
<evidence type="ECO:0000313" key="4">
    <source>
        <dbReference type="Proteomes" id="UP000198412"/>
    </source>
</evidence>
<dbReference type="Pfam" id="PF01364">
    <property type="entry name" value="Peptidase_C25"/>
    <property type="match status" value="1"/>
</dbReference>
<protein>
    <submittedName>
        <fullName evidence="3">Por secretion system C-terminal sorting domain-containing protein</fullName>
    </submittedName>
</protein>
<dbReference type="AlphaFoldDB" id="A0A238XU71"/>
<evidence type="ECO:0000313" key="3">
    <source>
        <dbReference type="EMBL" id="SNR62555.1"/>
    </source>
</evidence>
<dbReference type="Proteomes" id="UP000198412">
    <property type="component" value="Unassembled WGS sequence"/>
</dbReference>
<dbReference type="Gene3D" id="2.60.40.4070">
    <property type="match status" value="1"/>
</dbReference>
<reference evidence="4" key="1">
    <citation type="submission" date="2017-06" db="EMBL/GenBank/DDBJ databases">
        <authorList>
            <person name="Varghese N."/>
            <person name="Submissions S."/>
        </authorList>
    </citation>
    <scope>NUCLEOTIDE SEQUENCE [LARGE SCALE GENOMIC DNA]</scope>
    <source>
        <strain evidence="4">DSM 27993</strain>
    </source>
</reference>
<keyword evidence="4" id="KW-1185">Reference proteome</keyword>
<dbReference type="InterPro" id="IPR001769">
    <property type="entry name" value="Gingipain"/>
</dbReference>
<dbReference type="InterPro" id="IPR026444">
    <property type="entry name" value="Secre_tail"/>
</dbReference>
<organism evidence="3 4">
    <name type="scientific">Lutibacter flavus</name>
    <dbReference type="NCBI Taxonomy" id="691689"/>
    <lineage>
        <taxon>Bacteria</taxon>
        <taxon>Pseudomonadati</taxon>
        <taxon>Bacteroidota</taxon>
        <taxon>Flavobacteriia</taxon>
        <taxon>Flavobacteriales</taxon>
        <taxon>Flavobacteriaceae</taxon>
        <taxon>Lutibacter</taxon>
    </lineage>
</organism>
<feature type="domain" description="Gingipain" evidence="2">
    <location>
        <begin position="538"/>
        <end position="903"/>
    </location>
</feature>
<dbReference type="Gene3D" id="3.40.50.10390">
    <property type="entry name" value="Gingipain r, domain 1"/>
    <property type="match status" value="1"/>
</dbReference>
<dbReference type="Gene3D" id="3.40.50.1460">
    <property type="match status" value="1"/>
</dbReference>
<dbReference type="GO" id="GO:0006508">
    <property type="term" value="P:proteolysis"/>
    <property type="evidence" value="ECO:0007669"/>
    <property type="project" value="InterPro"/>
</dbReference>
<name>A0A238XU71_9FLAO</name>
<accession>A0A238XU71</accession>
<dbReference type="SUPFAM" id="SSF52129">
    <property type="entry name" value="Caspase-like"/>
    <property type="match status" value="1"/>
</dbReference>